<protein>
    <submittedName>
        <fullName evidence="2">Uncharacterized protein</fullName>
    </submittedName>
</protein>
<sequence length="116" mass="12760">MSLQRLFRFSLGLYTLDVTTKSENNFAGISFGLGAFSLLLIIIGLLTNIPFLFPAAMAGGLFSIGLGMGGIRKRTQLLTSKYRDFAEKELLRLGQKRSWLGIVLGAVSLCLGLYFY</sequence>
<feature type="transmembrane region" description="Helical" evidence="1">
    <location>
        <begin position="98"/>
        <end position="115"/>
    </location>
</feature>
<feature type="transmembrane region" description="Helical" evidence="1">
    <location>
        <begin position="51"/>
        <end position="71"/>
    </location>
</feature>
<dbReference type="EMBL" id="JAMZEL010000002">
    <property type="protein sequence ID" value="MCP1382482.1"/>
    <property type="molecule type" value="Genomic_DNA"/>
</dbReference>
<dbReference type="Proteomes" id="UP001204772">
    <property type="component" value="Unassembled WGS sequence"/>
</dbReference>
<reference evidence="2 3" key="1">
    <citation type="submission" date="2022-06" db="EMBL/GenBank/DDBJ databases">
        <title>Runella sp. S5 genome sequencing.</title>
        <authorList>
            <person name="Park S."/>
        </authorList>
    </citation>
    <scope>NUCLEOTIDE SEQUENCE [LARGE SCALE GENOMIC DNA]</scope>
    <source>
        <strain evidence="2 3">S5</strain>
    </source>
</reference>
<evidence type="ECO:0000313" key="3">
    <source>
        <dbReference type="Proteomes" id="UP001204772"/>
    </source>
</evidence>
<evidence type="ECO:0000256" key="1">
    <source>
        <dbReference type="SAM" id="Phobius"/>
    </source>
</evidence>
<evidence type="ECO:0000313" key="2">
    <source>
        <dbReference type="EMBL" id="MCP1382482.1"/>
    </source>
</evidence>
<feature type="transmembrane region" description="Helical" evidence="1">
    <location>
        <begin position="26"/>
        <end position="45"/>
    </location>
</feature>
<comment type="caution">
    <text evidence="2">The sequence shown here is derived from an EMBL/GenBank/DDBJ whole genome shotgun (WGS) entry which is preliminary data.</text>
</comment>
<keyword evidence="1" id="KW-0472">Membrane</keyword>
<organism evidence="2 3">
    <name type="scientific">Runella salmonicolor</name>
    <dbReference type="NCBI Taxonomy" id="2950278"/>
    <lineage>
        <taxon>Bacteria</taxon>
        <taxon>Pseudomonadati</taxon>
        <taxon>Bacteroidota</taxon>
        <taxon>Cytophagia</taxon>
        <taxon>Cytophagales</taxon>
        <taxon>Spirosomataceae</taxon>
        <taxon>Runella</taxon>
    </lineage>
</organism>
<name>A0ABT1FL93_9BACT</name>
<keyword evidence="3" id="KW-1185">Reference proteome</keyword>
<keyword evidence="1" id="KW-0812">Transmembrane</keyword>
<proteinExistence type="predicted"/>
<keyword evidence="1" id="KW-1133">Transmembrane helix</keyword>
<dbReference type="RefSeq" id="WP_253526724.1">
    <property type="nucleotide sequence ID" value="NZ_JAMZEL010000002.1"/>
</dbReference>
<gene>
    <name evidence="2" type="ORF">NCI00_08615</name>
</gene>
<accession>A0ABT1FL93</accession>